<proteinExistence type="predicted"/>
<reference evidence="2 3" key="1">
    <citation type="journal article" date="2018" name="MBio">
        <title>Comparative Genomics Reveals the Core Gene Toolbox for the Fungus-Insect Symbiosis.</title>
        <authorList>
            <person name="Wang Y."/>
            <person name="Stata M."/>
            <person name="Wang W."/>
            <person name="Stajich J.E."/>
            <person name="White M.M."/>
            <person name="Moncalvo J.M."/>
        </authorList>
    </citation>
    <scope>NUCLEOTIDE SEQUENCE [LARGE SCALE GENOMIC DNA]</scope>
    <source>
        <strain evidence="2 3">SC-DP-2</strain>
    </source>
</reference>
<dbReference type="Gene3D" id="2.30.30.100">
    <property type="match status" value="1"/>
</dbReference>
<protein>
    <recommendedName>
        <fullName evidence="1">Sm domain-containing protein</fullName>
    </recommendedName>
</protein>
<name>A0A2T9XZI4_9FUNG</name>
<accession>A0A2T9XZI4</accession>
<dbReference type="InterPro" id="IPR010920">
    <property type="entry name" value="LSM_dom_sf"/>
</dbReference>
<dbReference type="OrthoDB" id="368909at2759"/>
<dbReference type="EMBL" id="MBFS01003653">
    <property type="protein sequence ID" value="PVU85502.1"/>
    <property type="molecule type" value="Genomic_DNA"/>
</dbReference>
<comment type="caution">
    <text evidence="2">The sequence shown here is derived from an EMBL/GenBank/DDBJ whole genome shotgun (WGS) entry which is preliminary data.</text>
</comment>
<dbReference type="Proteomes" id="UP000245609">
    <property type="component" value="Unassembled WGS sequence"/>
</dbReference>
<evidence type="ECO:0000259" key="1">
    <source>
        <dbReference type="SMART" id="SM00651"/>
    </source>
</evidence>
<dbReference type="SUPFAM" id="SSF50182">
    <property type="entry name" value="Sm-like ribonucleoproteins"/>
    <property type="match status" value="1"/>
</dbReference>
<gene>
    <name evidence="2" type="ORF">BB560_007006</name>
</gene>
<organism evidence="2 3">
    <name type="scientific">Smittium megazygosporum</name>
    <dbReference type="NCBI Taxonomy" id="133381"/>
    <lineage>
        <taxon>Eukaryota</taxon>
        <taxon>Fungi</taxon>
        <taxon>Fungi incertae sedis</taxon>
        <taxon>Zoopagomycota</taxon>
        <taxon>Kickxellomycotina</taxon>
        <taxon>Harpellomycetes</taxon>
        <taxon>Harpellales</taxon>
        <taxon>Legeriomycetaceae</taxon>
        <taxon>Smittium</taxon>
    </lineage>
</organism>
<dbReference type="GO" id="GO:0031417">
    <property type="term" value="C:NatC complex"/>
    <property type="evidence" value="ECO:0007669"/>
    <property type="project" value="InterPro"/>
</dbReference>
<feature type="domain" description="Sm" evidence="1">
    <location>
        <begin position="16"/>
        <end position="80"/>
    </location>
</feature>
<dbReference type="Pfam" id="PF01423">
    <property type="entry name" value="LSM"/>
    <property type="match status" value="1"/>
</dbReference>
<dbReference type="SMART" id="SM00651">
    <property type="entry name" value="Sm"/>
    <property type="match status" value="1"/>
</dbReference>
<evidence type="ECO:0000313" key="3">
    <source>
        <dbReference type="Proteomes" id="UP000245609"/>
    </source>
</evidence>
<dbReference type="CDD" id="cd06168">
    <property type="entry name" value="LSMD1"/>
    <property type="match status" value="1"/>
</dbReference>
<dbReference type="InterPro" id="IPR001163">
    <property type="entry name" value="Sm_dom_euk/arc"/>
</dbReference>
<dbReference type="AlphaFoldDB" id="A0A2T9XZI4"/>
<keyword evidence="3" id="KW-1185">Reference proteome</keyword>
<dbReference type="InterPro" id="IPR034110">
    <property type="entry name" value="LSMD1_Sm"/>
</dbReference>
<sequence>TMESFDLKELRSKEVDFLVESLYKPARVHISDGRVFEGYFTCIDDQANLIISEAMEYSKDISRQVGLIMIPKKFIQKFELSEDDYI</sequence>
<feature type="non-terminal residue" evidence="2">
    <location>
        <position position="1"/>
    </location>
</feature>
<dbReference type="STRING" id="133381.A0A2T9XZI4"/>
<evidence type="ECO:0000313" key="2">
    <source>
        <dbReference type="EMBL" id="PVU85502.1"/>
    </source>
</evidence>